<dbReference type="CDD" id="cd01169">
    <property type="entry name" value="HMPP_kinase"/>
    <property type="match status" value="1"/>
</dbReference>
<dbReference type="Gene3D" id="3.40.1190.20">
    <property type="match status" value="1"/>
</dbReference>
<dbReference type="GO" id="GO:0005829">
    <property type="term" value="C:cytosol"/>
    <property type="evidence" value="ECO:0007669"/>
    <property type="project" value="TreeGrafter"/>
</dbReference>
<dbReference type="GO" id="GO:0008972">
    <property type="term" value="F:phosphomethylpyrimidine kinase activity"/>
    <property type="evidence" value="ECO:0007669"/>
    <property type="project" value="InterPro"/>
</dbReference>
<feature type="domain" description="Pyridoxamine kinase/Phosphomethylpyrimidine kinase" evidence="3">
    <location>
        <begin position="15"/>
        <end position="242"/>
    </location>
</feature>
<dbReference type="PANTHER" id="PTHR20858">
    <property type="entry name" value="PHOSPHOMETHYLPYRIMIDINE KINASE"/>
    <property type="match status" value="1"/>
</dbReference>
<evidence type="ECO:0000259" key="3">
    <source>
        <dbReference type="Pfam" id="PF08543"/>
    </source>
</evidence>
<dbReference type="Proteomes" id="UP000184611">
    <property type="component" value="Unassembled WGS sequence"/>
</dbReference>
<dbReference type="AlphaFoldDB" id="A0A1M7ZTE0"/>
<organism evidence="4 5">
    <name type="scientific">Flavobacterium cucumis</name>
    <dbReference type="NCBI Taxonomy" id="416016"/>
    <lineage>
        <taxon>Bacteria</taxon>
        <taxon>Pseudomonadati</taxon>
        <taxon>Bacteroidota</taxon>
        <taxon>Flavobacteriia</taxon>
        <taxon>Flavobacteriales</taxon>
        <taxon>Flavobacteriaceae</taxon>
        <taxon>Flavobacterium</taxon>
    </lineage>
</organism>
<gene>
    <name evidence="4" type="ORF">SAMN05443547_0458</name>
</gene>
<protein>
    <recommendedName>
        <fullName evidence="2">hydroxymethylpyrimidine kinase</fullName>
        <ecNumber evidence="2">2.7.1.49</ecNumber>
    </recommendedName>
</protein>
<dbReference type="GO" id="GO:0009228">
    <property type="term" value="P:thiamine biosynthetic process"/>
    <property type="evidence" value="ECO:0007669"/>
    <property type="project" value="InterPro"/>
</dbReference>
<name>A0A1M7ZTE0_9FLAO</name>
<keyword evidence="5" id="KW-1185">Reference proteome</keyword>
<dbReference type="Pfam" id="PF08543">
    <property type="entry name" value="Phos_pyr_kin"/>
    <property type="match status" value="1"/>
</dbReference>
<accession>A0A1M7ZTE0</accession>
<dbReference type="OrthoDB" id="9810880at2"/>
<sequence length="251" mass="28000">MSKNRPIVLTIAGFDPSAGAGILSDIKTFEQHQVYGLAINTGNTIQTENHFYEMHWTDLDFVLRSIKMLFEKHDIKGVKIGIIPSLTYLKSIVQEIKTLSPKTIIIWDTILKSSTDFTFISIDNKSTFIEVIRNIDLITPNYIELSKLSQNGISATKTAQKLSKYCPVLLKGGHRSELKGIDELYLNGEVIKIIPKTSSIQEKHGSGCVLSAAILANIALKYDLTSACTNAKIYIEKFLNSNNTLLGYHYV</sequence>
<dbReference type="InterPro" id="IPR004399">
    <property type="entry name" value="HMP/HMP-P_kinase_dom"/>
</dbReference>
<keyword evidence="4" id="KW-0808">Transferase</keyword>
<dbReference type="STRING" id="416016.SAMN05443547_0458"/>
<evidence type="ECO:0000313" key="5">
    <source>
        <dbReference type="Proteomes" id="UP000184611"/>
    </source>
</evidence>
<proteinExistence type="predicted"/>
<dbReference type="SUPFAM" id="SSF53613">
    <property type="entry name" value="Ribokinase-like"/>
    <property type="match status" value="1"/>
</dbReference>
<reference evidence="5" key="1">
    <citation type="submission" date="2016-12" db="EMBL/GenBank/DDBJ databases">
        <authorList>
            <person name="Varghese N."/>
            <person name="Submissions S."/>
        </authorList>
    </citation>
    <scope>NUCLEOTIDE SEQUENCE [LARGE SCALE GENOMIC DNA]</scope>
    <source>
        <strain evidence="5">DSM 18830</strain>
    </source>
</reference>
<dbReference type="InterPro" id="IPR013749">
    <property type="entry name" value="PM/HMP-P_kinase-1"/>
</dbReference>
<comment type="pathway">
    <text evidence="1">Cofactor biosynthesis; thiamine diphosphate biosynthesis.</text>
</comment>
<dbReference type="EMBL" id="FRYK01000001">
    <property type="protein sequence ID" value="SHO72132.1"/>
    <property type="molecule type" value="Genomic_DNA"/>
</dbReference>
<dbReference type="GO" id="GO:0008902">
    <property type="term" value="F:hydroxymethylpyrimidine kinase activity"/>
    <property type="evidence" value="ECO:0007669"/>
    <property type="project" value="UniProtKB-EC"/>
</dbReference>
<dbReference type="PANTHER" id="PTHR20858:SF17">
    <property type="entry name" value="HYDROXYMETHYLPYRIMIDINE_PHOSPHOMETHYLPYRIMIDINE KINASE THI20-RELATED"/>
    <property type="match status" value="1"/>
</dbReference>
<evidence type="ECO:0000313" key="4">
    <source>
        <dbReference type="EMBL" id="SHO72132.1"/>
    </source>
</evidence>
<dbReference type="InterPro" id="IPR029056">
    <property type="entry name" value="Ribokinase-like"/>
</dbReference>
<evidence type="ECO:0000256" key="1">
    <source>
        <dbReference type="ARBA" id="ARBA00004948"/>
    </source>
</evidence>
<evidence type="ECO:0000256" key="2">
    <source>
        <dbReference type="ARBA" id="ARBA00012135"/>
    </source>
</evidence>
<dbReference type="RefSeq" id="WP_073581013.1">
    <property type="nucleotide sequence ID" value="NZ_CBCSEA010000001.1"/>
</dbReference>
<keyword evidence="4" id="KW-0418">Kinase</keyword>
<dbReference type="EC" id="2.7.1.49" evidence="2"/>